<organism evidence="2 3">
    <name type="scientific">Mycobacterium tuberculosis</name>
    <dbReference type="NCBI Taxonomy" id="1773"/>
    <lineage>
        <taxon>Bacteria</taxon>
        <taxon>Bacillati</taxon>
        <taxon>Actinomycetota</taxon>
        <taxon>Actinomycetes</taxon>
        <taxon>Mycobacteriales</taxon>
        <taxon>Mycobacteriaceae</taxon>
        <taxon>Mycobacterium</taxon>
        <taxon>Mycobacterium tuberculosis complex</taxon>
    </lineage>
</organism>
<evidence type="ECO:0000313" key="3">
    <source>
        <dbReference type="Proteomes" id="UP000048289"/>
    </source>
</evidence>
<protein>
    <submittedName>
        <fullName evidence="2">Uncharacterized protein</fullName>
    </submittedName>
</protein>
<accession>A0A654TK80</accession>
<dbReference type="Proteomes" id="UP000048289">
    <property type="component" value="Unassembled WGS sequence"/>
</dbReference>
<evidence type="ECO:0000256" key="1">
    <source>
        <dbReference type="SAM" id="MobiDB-lite"/>
    </source>
</evidence>
<evidence type="ECO:0000313" key="2">
    <source>
        <dbReference type="EMBL" id="CFE49162.1"/>
    </source>
</evidence>
<dbReference type="EMBL" id="CFOE01001233">
    <property type="protein sequence ID" value="CFE49162.1"/>
    <property type="molecule type" value="Genomic_DNA"/>
</dbReference>
<dbReference type="AlphaFoldDB" id="A0A654TK80"/>
<sequence>MGWTSVGLSCAVAKLDDSVGWATGLPYRPCCTTLVCCVRNCRLRRAAPRLRRRHGRAAPDGVPRLRLVGHRAGRRWHTHRAPACGPAGQPRGSRGGNAVHGAVRYYRPGPHPLGHPRSSHRPQRAPAPRRCRQDRRRPQRHHRELRRLAPGAGDCRCRVCQRHRYRGRGAPGGAGVSARRDGR</sequence>
<gene>
    <name evidence="2" type="ORF">ERS007681_04627</name>
</gene>
<proteinExistence type="predicted"/>
<feature type="region of interest" description="Disordered" evidence="1">
    <location>
        <begin position="77"/>
        <end position="147"/>
    </location>
</feature>
<name>A0A654TK80_MYCTX</name>
<reference evidence="2 3" key="1">
    <citation type="submission" date="2015-03" db="EMBL/GenBank/DDBJ databases">
        <authorList>
            <consortium name="Pathogen Informatics"/>
        </authorList>
    </citation>
    <scope>NUCLEOTIDE SEQUENCE [LARGE SCALE GENOMIC DNA]</scope>
    <source>
        <strain evidence="2 3">G09901357</strain>
    </source>
</reference>
<feature type="compositionally biased region" description="Basic residues" evidence="1">
    <location>
        <begin position="117"/>
        <end position="145"/>
    </location>
</feature>